<dbReference type="RefSeq" id="WP_345203026.1">
    <property type="nucleotide sequence ID" value="NZ_BAABGM010000006.1"/>
</dbReference>
<name>A0ABP8K626_9MICO</name>
<evidence type="ECO:0000313" key="1">
    <source>
        <dbReference type="EMBL" id="GAA4400925.1"/>
    </source>
</evidence>
<evidence type="ECO:0000313" key="2">
    <source>
        <dbReference type="Proteomes" id="UP001500945"/>
    </source>
</evidence>
<keyword evidence="2" id="KW-1185">Reference proteome</keyword>
<sequence>MAGTVSDRFTVFFDAEGNVTRFTEFVSAPRDVWTNAETGQSIVVRGHFVQIHNRIPGTDEFDRTVTGFRYMVNEPEEGVTIKDAGRIVYEDLNESTWRDVAGRHDFADEALIGPTLCAALARP</sequence>
<protein>
    <submittedName>
        <fullName evidence="1">Uncharacterized protein</fullName>
    </submittedName>
</protein>
<reference evidence="2" key="1">
    <citation type="journal article" date="2019" name="Int. J. Syst. Evol. Microbiol.">
        <title>The Global Catalogue of Microorganisms (GCM) 10K type strain sequencing project: providing services to taxonomists for standard genome sequencing and annotation.</title>
        <authorList>
            <consortium name="The Broad Institute Genomics Platform"/>
            <consortium name="The Broad Institute Genome Sequencing Center for Infectious Disease"/>
            <person name="Wu L."/>
            <person name="Ma J."/>
        </authorList>
    </citation>
    <scope>NUCLEOTIDE SEQUENCE [LARGE SCALE GENOMIC DNA]</scope>
    <source>
        <strain evidence="2">JCM 17809</strain>
    </source>
</reference>
<organism evidence="1 2">
    <name type="scientific">Fodinibacter luteus</name>
    <dbReference type="NCBI Taxonomy" id="552064"/>
    <lineage>
        <taxon>Bacteria</taxon>
        <taxon>Bacillati</taxon>
        <taxon>Actinomycetota</taxon>
        <taxon>Actinomycetes</taxon>
        <taxon>Micrococcales</taxon>
        <taxon>Intrasporangiaceae</taxon>
        <taxon>Fodinibacter (ex Wang et al. 2009)</taxon>
    </lineage>
</organism>
<dbReference type="EMBL" id="BAABGM010000006">
    <property type="protein sequence ID" value="GAA4400925.1"/>
    <property type="molecule type" value="Genomic_DNA"/>
</dbReference>
<comment type="caution">
    <text evidence="1">The sequence shown here is derived from an EMBL/GenBank/DDBJ whole genome shotgun (WGS) entry which is preliminary data.</text>
</comment>
<accession>A0ABP8K626</accession>
<proteinExistence type="predicted"/>
<dbReference type="Proteomes" id="UP001500945">
    <property type="component" value="Unassembled WGS sequence"/>
</dbReference>
<gene>
    <name evidence="1" type="ORF">GCM10023168_10060</name>
</gene>